<dbReference type="GO" id="GO:0004650">
    <property type="term" value="F:polygalacturonase activity"/>
    <property type="evidence" value="ECO:0007669"/>
    <property type="project" value="InterPro"/>
</dbReference>
<keyword evidence="12" id="KW-1185">Reference proteome</keyword>
<evidence type="ECO:0000256" key="1">
    <source>
        <dbReference type="ARBA" id="ARBA00004191"/>
    </source>
</evidence>
<feature type="active site" evidence="8">
    <location>
        <position position="268"/>
    </location>
</feature>
<dbReference type="SUPFAM" id="SSF51126">
    <property type="entry name" value="Pectin lyase-like"/>
    <property type="match status" value="1"/>
</dbReference>
<keyword evidence="10" id="KW-0732">Signal</keyword>
<gene>
    <name evidence="11" type="ORF">GIB67_003829</name>
</gene>
<dbReference type="AlphaFoldDB" id="A0A7J7P3T7"/>
<dbReference type="InterPro" id="IPR000743">
    <property type="entry name" value="Glyco_hydro_28"/>
</dbReference>
<dbReference type="Gene3D" id="2.160.20.10">
    <property type="entry name" value="Single-stranded right-handed beta-helix, Pectin lyase-like"/>
    <property type="match status" value="1"/>
</dbReference>
<accession>A0A7J7P3T7</accession>
<evidence type="ECO:0000256" key="10">
    <source>
        <dbReference type="SAM" id="SignalP"/>
    </source>
</evidence>
<keyword evidence="6 9" id="KW-0326">Glycosidase</keyword>
<evidence type="ECO:0000313" key="12">
    <source>
        <dbReference type="Proteomes" id="UP000541444"/>
    </source>
</evidence>
<evidence type="ECO:0000313" key="11">
    <source>
        <dbReference type="EMBL" id="KAF6173828.1"/>
    </source>
</evidence>
<dbReference type="InterPro" id="IPR012334">
    <property type="entry name" value="Pectin_lyas_fold"/>
</dbReference>
<evidence type="ECO:0000256" key="2">
    <source>
        <dbReference type="ARBA" id="ARBA00008834"/>
    </source>
</evidence>
<evidence type="ECO:0000256" key="9">
    <source>
        <dbReference type="RuleBase" id="RU361169"/>
    </source>
</evidence>
<dbReference type="SMART" id="SM00710">
    <property type="entry name" value="PbH1"/>
    <property type="match status" value="4"/>
</dbReference>
<dbReference type="PROSITE" id="PS00502">
    <property type="entry name" value="POLYGALACTURONASE"/>
    <property type="match status" value="1"/>
</dbReference>
<feature type="signal peptide" evidence="10">
    <location>
        <begin position="1"/>
        <end position="26"/>
    </location>
</feature>
<proteinExistence type="inferred from homology"/>
<name>A0A7J7P3T7_9MAGN</name>
<evidence type="ECO:0000256" key="7">
    <source>
        <dbReference type="ARBA" id="ARBA00023316"/>
    </source>
</evidence>
<keyword evidence="7" id="KW-0961">Cell wall biogenesis/degradation</keyword>
<keyword evidence="4" id="KW-0964">Secreted</keyword>
<dbReference type="GO" id="GO:0005975">
    <property type="term" value="P:carbohydrate metabolic process"/>
    <property type="evidence" value="ECO:0007669"/>
    <property type="project" value="InterPro"/>
</dbReference>
<keyword evidence="5 9" id="KW-0378">Hydrolase</keyword>
<feature type="chain" id="PRO_5029718250" description="Exopolygalacturonase" evidence="10">
    <location>
        <begin position="27"/>
        <end position="418"/>
    </location>
</feature>
<evidence type="ECO:0000256" key="4">
    <source>
        <dbReference type="ARBA" id="ARBA00022525"/>
    </source>
</evidence>
<sequence length="418" mass="45108">MATFRMGSKAFFLLLSLALVSNVALGVGGRGVVRGRGGGRGRKQSGPPATIFNVMNYGAKNNGKMDSTQAFMKAWVAACHWRGNARLVVPLGTFLTGQVTFQGPCNSLNPIVVQVRGTIKAQTDISEYPSPEWFSFEEINGLVLTGGGTFDGQGPSVWPYNDCKKNKDCQMLPTSLKFSKVTNANVRRINSVNSMAFHIGINRCQDFGLQTLKITAPAESPNTDGIHISSSTNIRVARSFIGTGDDCVSLGQGTYNVSITDVICGPGHGISIGSLGKYNMEKDVSGITVRNCTLKDTDNGVRIKTYQGSDPSKASKFIFDNIIMNNVKYPIIIDQLYCDKGCHKSPSRVHISDVQFSNIRGTSKSDVAVSIICSPQFPCQNVVLHDINLKLAGNKPATAECENVKINYGGVQFPPKCM</sequence>
<dbReference type="Proteomes" id="UP000541444">
    <property type="component" value="Unassembled WGS sequence"/>
</dbReference>
<evidence type="ECO:0000256" key="3">
    <source>
        <dbReference type="ARBA" id="ARBA00022512"/>
    </source>
</evidence>
<protein>
    <recommendedName>
        <fullName evidence="13">Exopolygalacturonase</fullName>
    </recommendedName>
</protein>
<keyword evidence="3" id="KW-0134">Cell wall</keyword>
<evidence type="ECO:0000256" key="8">
    <source>
        <dbReference type="PROSITE-ProRule" id="PRU10052"/>
    </source>
</evidence>
<evidence type="ECO:0008006" key="13">
    <source>
        <dbReference type="Google" id="ProtNLM"/>
    </source>
</evidence>
<dbReference type="OrthoDB" id="187139at2759"/>
<dbReference type="FunFam" id="2.160.20.10:FF:000004">
    <property type="entry name" value="Pectin lyase-like superfamily protein"/>
    <property type="match status" value="1"/>
</dbReference>
<dbReference type="GO" id="GO:0071555">
    <property type="term" value="P:cell wall organization"/>
    <property type="evidence" value="ECO:0007669"/>
    <property type="project" value="UniProtKB-KW"/>
</dbReference>
<organism evidence="11 12">
    <name type="scientific">Kingdonia uniflora</name>
    <dbReference type="NCBI Taxonomy" id="39325"/>
    <lineage>
        <taxon>Eukaryota</taxon>
        <taxon>Viridiplantae</taxon>
        <taxon>Streptophyta</taxon>
        <taxon>Embryophyta</taxon>
        <taxon>Tracheophyta</taxon>
        <taxon>Spermatophyta</taxon>
        <taxon>Magnoliopsida</taxon>
        <taxon>Ranunculales</taxon>
        <taxon>Circaeasteraceae</taxon>
        <taxon>Kingdonia</taxon>
    </lineage>
</organism>
<comment type="caution">
    <text evidence="11">The sequence shown here is derived from an EMBL/GenBank/DDBJ whole genome shotgun (WGS) entry which is preliminary data.</text>
</comment>
<dbReference type="InterPro" id="IPR006626">
    <property type="entry name" value="PbH1"/>
</dbReference>
<dbReference type="Pfam" id="PF00295">
    <property type="entry name" value="Glyco_hydro_28"/>
    <property type="match status" value="1"/>
</dbReference>
<dbReference type="EMBL" id="JACGCM010000310">
    <property type="protein sequence ID" value="KAF6173828.1"/>
    <property type="molecule type" value="Genomic_DNA"/>
</dbReference>
<comment type="similarity">
    <text evidence="2 9">Belongs to the glycosyl hydrolase 28 family.</text>
</comment>
<evidence type="ECO:0000256" key="6">
    <source>
        <dbReference type="ARBA" id="ARBA00023295"/>
    </source>
</evidence>
<comment type="subcellular location">
    <subcellularLocation>
        <location evidence="1">Secreted</location>
        <location evidence="1">Cell wall</location>
    </subcellularLocation>
</comment>
<dbReference type="InterPro" id="IPR011050">
    <property type="entry name" value="Pectin_lyase_fold/virulence"/>
</dbReference>
<dbReference type="PANTHER" id="PTHR31375">
    <property type="match status" value="1"/>
</dbReference>
<reference evidence="11 12" key="1">
    <citation type="journal article" date="2020" name="IScience">
        <title>Genome Sequencing of the Endangered Kingdonia uniflora (Circaeasteraceae, Ranunculales) Reveals Potential Mechanisms of Evolutionary Specialization.</title>
        <authorList>
            <person name="Sun Y."/>
            <person name="Deng T."/>
            <person name="Zhang A."/>
            <person name="Moore M.J."/>
            <person name="Landis J.B."/>
            <person name="Lin N."/>
            <person name="Zhang H."/>
            <person name="Zhang X."/>
            <person name="Huang J."/>
            <person name="Zhang X."/>
            <person name="Sun H."/>
            <person name="Wang H."/>
        </authorList>
    </citation>
    <scope>NUCLEOTIDE SEQUENCE [LARGE SCALE GENOMIC DNA]</scope>
    <source>
        <strain evidence="11">TB1705</strain>
        <tissue evidence="11">Leaf</tissue>
    </source>
</reference>
<evidence type="ECO:0000256" key="5">
    <source>
        <dbReference type="ARBA" id="ARBA00022801"/>
    </source>
</evidence>